<dbReference type="PANTHER" id="PTHR23030:SF39">
    <property type="entry name" value="PROGRAMMED CELL DEATH 6-INTERACTING PROTEIN"/>
    <property type="match status" value="1"/>
</dbReference>
<comment type="similarity">
    <text evidence="1">Belongs to the palA/RIM20 family.</text>
</comment>
<proteinExistence type="inferred from homology"/>
<sequence>MSSRNLLAVPAKTSKSVTKTLSEAIRAHIANNHVDAHPDNFKTDIATLCKLRDKTLNLELHALSAQDATRYYAQLVYASTKLPEQLEVSFPWSISFPPNLPSWTSSVAASTAALVSSEPDSKKAYATASVIAHPSLLYERASVLFALGALHSALGGNEQRGEVESIKRAVKNFETAAGIFSYISESVSPQLHHLRPACPDFNTELLRALKDLMLAQAMECVWQRGVLNTFKDSTIARLAMSVAEFYASSLEHAEKAKTSLNASEGETGCEFPKNWIAHITVKRWHFAAAAQYRKSSDDLAANRYGDELGRLKVAEEAVKKALDASKRGGLSDALKTDLKGLQDKIADNIKRGTKDNDLIYLEPVTTASNLPPISPATGMVKADVPAEISDPISRLRENDLGRPLFADLTSLGVHLAISVYEDRKHTFVRDNIARRRDELDEIVTSTLNSLGLPGSLQAQEQPMGLPPGLLENSEKVQAAGGITALLQLRNDVLRQSELAGSLLEEIRQVLAEEREEDAGIRARYSTKIWTRPPSDEAARAFLQDLNTHLEVFQRAYASDQVIQQKLEEAEDRIEVLEGGREALEASVPKPASSSSTASVVQQPQILAARALRRELEALEDIQFTRAAIVSEAQRAETTDDIRPLVLQEAAALSQRMSASGSSQVLEISAADFESLFEREMKKYARYSQELDINASAQEERLAAIVKQNKDFVAARKLDTTAKRRAQALQNLDAAYHKFVEIRRNLAEGLDFYNGLTRTLSFQRDQIRQWAYSRHTDVAQLSAAFANASLGIDEGPGAAVPSPVSSPARPQAGRANMPAPGGKWGGGQIRFAD</sequence>
<dbReference type="InterPro" id="IPR025304">
    <property type="entry name" value="ALIX_V_dom"/>
</dbReference>
<evidence type="ECO:0000256" key="2">
    <source>
        <dbReference type="SAM" id="MobiDB-lite"/>
    </source>
</evidence>
<evidence type="ECO:0000313" key="4">
    <source>
        <dbReference type="EMBL" id="KAK0536909.1"/>
    </source>
</evidence>
<feature type="domain" description="BRO1" evidence="3">
    <location>
        <begin position="5"/>
        <end position="443"/>
    </location>
</feature>
<evidence type="ECO:0000259" key="3">
    <source>
        <dbReference type="PROSITE" id="PS51180"/>
    </source>
</evidence>
<organism evidence="4 5">
    <name type="scientific">Tilletia horrida</name>
    <dbReference type="NCBI Taxonomy" id="155126"/>
    <lineage>
        <taxon>Eukaryota</taxon>
        <taxon>Fungi</taxon>
        <taxon>Dikarya</taxon>
        <taxon>Basidiomycota</taxon>
        <taxon>Ustilaginomycotina</taxon>
        <taxon>Exobasidiomycetes</taxon>
        <taxon>Tilletiales</taxon>
        <taxon>Tilletiaceae</taxon>
        <taxon>Tilletia</taxon>
    </lineage>
</organism>
<accession>A0AAN6GEC1</accession>
<reference evidence="4" key="1">
    <citation type="journal article" date="2023" name="PhytoFront">
        <title>Draft Genome Resources of Seven Strains of Tilletia horrida, Causal Agent of Kernel Smut of Rice.</title>
        <authorList>
            <person name="Khanal S."/>
            <person name="Antony Babu S."/>
            <person name="Zhou X.G."/>
        </authorList>
    </citation>
    <scope>NUCLEOTIDE SEQUENCE</scope>
    <source>
        <strain evidence="4">TX3</strain>
    </source>
</reference>
<gene>
    <name evidence="4" type="primary">RIM20</name>
    <name evidence="4" type="ORF">OC842_001819</name>
</gene>
<dbReference type="PROSITE" id="PS51180">
    <property type="entry name" value="BRO1"/>
    <property type="match status" value="1"/>
</dbReference>
<dbReference type="AlphaFoldDB" id="A0AAN6GEC1"/>
<dbReference type="InterPro" id="IPR038499">
    <property type="entry name" value="BRO1_sf"/>
</dbReference>
<dbReference type="GO" id="GO:0005768">
    <property type="term" value="C:endosome"/>
    <property type="evidence" value="ECO:0007669"/>
    <property type="project" value="TreeGrafter"/>
</dbReference>
<dbReference type="Gene3D" id="1.20.140.50">
    <property type="entry name" value="alix/aip1 like domains"/>
    <property type="match status" value="1"/>
</dbReference>
<evidence type="ECO:0000256" key="1">
    <source>
        <dbReference type="ARBA" id="ARBA00038154"/>
    </source>
</evidence>
<dbReference type="Gene3D" id="1.20.120.560">
    <property type="entry name" value="alix/aip1 in complex with the ypdl late domain"/>
    <property type="match status" value="1"/>
</dbReference>
<name>A0AAN6GEC1_9BASI</name>
<dbReference type="EMBL" id="JAPDMQ010000069">
    <property type="protein sequence ID" value="KAK0536909.1"/>
    <property type="molecule type" value="Genomic_DNA"/>
</dbReference>
<feature type="region of interest" description="Disordered" evidence="2">
    <location>
        <begin position="795"/>
        <end position="832"/>
    </location>
</feature>
<dbReference type="Pfam" id="PF03097">
    <property type="entry name" value="BRO1"/>
    <property type="match status" value="1"/>
</dbReference>
<comment type="caution">
    <text evidence="4">The sequence shown here is derived from an EMBL/GenBank/DDBJ whole genome shotgun (WGS) entry which is preliminary data.</text>
</comment>
<feature type="compositionally biased region" description="Gly residues" evidence="2">
    <location>
        <begin position="821"/>
        <end position="832"/>
    </location>
</feature>
<dbReference type="Proteomes" id="UP001176521">
    <property type="component" value="Unassembled WGS sequence"/>
</dbReference>
<feature type="compositionally biased region" description="Low complexity" evidence="2">
    <location>
        <begin position="795"/>
        <end position="807"/>
    </location>
</feature>
<keyword evidence="5" id="KW-1185">Reference proteome</keyword>
<dbReference type="PANTHER" id="PTHR23030">
    <property type="entry name" value="PCD6 INTERACTING PROTEIN-RELATED"/>
    <property type="match status" value="1"/>
</dbReference>
<dbReference type="InterPro" id="IPR004328">
    <property type="entry name" value="BRO1_dom"/>
</dbReference>
<dbReference type="SMART" id="SM01041">
    <property type="entry name" value="BRO1"/>
    <property type="match status" value="1"/>
</dbReference>
<protein>
    <submittedName>
        <fullName evidence="4">PH-response regulator protein palA/rim20</fullName>
    </submittedName>
</protein>
<evidence type="ECO:0000313" key="5">
    <source>
        <dbReference type="Proteomes" id="UP001176521"/>
    </source>
</evidence>
<dbReference type="Gene3D" id="1.25.40.280">
    <property type="entry name" value="alix/aip1 like domains"/>
    <property type="match status" value="1"/>
</dbReference>
<dbReference type="Pfam" id="PF13949">
    <property type="entry name" value="ALIX_LYPXL_bnd"/>
    <property type="match status" value="1"/>
</dbReference>